<protein>
    <submittedName>
        <fullName evidence="2">Uncharacterized protein</fullName>
    </submittedName>
</protein>
<name>A0ABV6TCB2_9ACTN</name>
<sequence>MFLVVPDPAHGLVAAPRCPDDLTPDTVAMLTGEGFVWNGEIEAYARPTGDGSEAVERTAGALRALGHFFYSSYTPLPARRGPHHGEAGPHTPLVRPVAAEGVPPCPDAEPNRP</sequence>
<accession>A0ABV6TCB2</accession>
<gene>
    <name evidence="2" type="ORF">ACFH04_06760</name>
</gene>
<organism evidence="2 3">
    <name type="scientific">Streptomyces noboritoensis</name>
    <dbReference type="NCBI Taxonomy" id="67337"/>
    <lineage>
        <taxon>Bacteria</taxon>
        <taxon>Bacillati</taxon>
        <taxon>Actinomycetota</taxon>
        <taxon>Actinomycetes</taxon>
        <taxon>Kitasatosporales</taxon>
        <taxon>Streptomycetaceae</taxon>
        <taxon>Streptomyces</taxon>
    </lineage>
</organism>
<dbReference type="EMBL" id="JBHMQV010000007">
    <property type="protein sequence ID" value="MFC0843434.1"/>
    <property type="molecule type" value="Genomic_DNA"/>
</dbReference>
<evidence type="ECO:0000313" key="2">
    <source>
        <dbReference type="EMBL" id="MFC0843434.1"/>
    </source>
</evidence>
<dbReference type="RefSeq" id="WP_394317211.1">
    <property type="nucleotide sequence ID" value="NZ_JBHMQV010000007.1"/>
</dbReference>
<comment type="caution">
    <text evidence="2">The sequence shown here is derived from an EMBL/GenBank/DDBJ whole genome shotgun (WGS) entry which is preliminary data.</text>
</comment>
<dbReference type="Proteomes" id="UP001589887">
    <property type="component" value="Unassembled WGS sequence"/>
</dbReference>
<evidence type="ECO:0000256" key="1">
    <source>
        <dbReference type="SAM" id="MobiDB-lite"/>
    </source>
</evidence>
<feature type="region of interest" description="Disordered" evidence="1">
    <location>
        <begin position="79"/>
        <end position="113"/>
    </location>
</feature>
<reference evidence="2 3" key="1">
    <citation type="submission" date="2024-09" db="EMBL/GenBank/DDBJ databases">
        <authorList>
            <person name="Sun Q."/>
            <person name="Mori K."/>
        </authorList>
    </citation>
    <scope>NUCLEOTIDE SEQUENCE [LARGE SCALE GENOMIC DNA]</scope>
    <source>
        <strain evidence="2 3">JCM 4557</strain>
    </source>
</reference>
<keyword evidence="3" id="KW-1185">Reference proteome</keyword>
<evidence type="ECO:0000313" key="3">
    <source>
        <dbReference type="Proteomes" id="UP001589887"/>
    </source>
</evidence>
<proteinExistence type="predicted"/>
<feature type="compositionally biased region" description="Pro residues" evidence="1">
    <location>
        <begin position="103"/>
        <end position="113"/>
    </location>
</feature>